<evidence type="ECO:0000313" key="2">
    <source>
        <dbReference type="EMBL" id="WEK52915.1"/>
    </source>
</evidence>
<proteinExistence type="predicted"/>
<dbReference type="Proteomes" id="UP001178662">
    <property type="component" value="Chromosome"/>
</dbReference>
<accession>A0AA95JES0</accession>
<evidence type="ECO:0000256" key="1">
    <source>
        <dbReference type="SAM" id="Phobius"/>
    </source>
</evidence>
<dbReference type="AlphaFoldDB" id="A0AA95JES0"/>
<protein>
    <submittedName>
        <fullName evidence="2">Uncharacterized protein</fullName>
    </submittedName>
</protein>
<keyword evidence="1" id="KW-1133">Transmembrane helix</keyword>
<reference evidence="2" key="1">
    <citation type="submission" date="2023-03" db="EMBL/GenBank/DDBJ databases">
        <title>Andean soil-derived lignocellulolytic bacterial consortium as a source of novel taxa and putative plastic-active enzymes.</title>
        <authorList>
            <person name="Diaz-Garcia L."/>
            <person name="Chuvochina M."/>
            <person name="Feuerriegel G."/>
            <person name="Bunk B."/>
            <person name="Sproer C."/>
            <person name="Streit W.R."/>
            <person name="Rodriguez L.M."/>
            <person name="Overmann J."/>
            <person name="Jimenez D.J."/>
        </authorList>
    </citation>
    <scope>NUCLEOTIDE SEQUENCE</scope>
    <source>
        <strain evidence="2">MAG 2441</strain>
    </source>
</reference>
<dbReference type="EMBL" id="CP119317">
    <property type="protein sequence ID" value="WEK52915.1"/>
    <property type="molecule type" value="Genomic_DNA"/>
</dbReference>
<gene>
    <name evidence="2" type="ORF">P0Y55_09880</name>
</gene>
<evidence type="ECO:0000313" key="3">
    <source>
        <dbReference type="Proteomes" id="UP001178662"/>
    </source>
</evidence>
<keyword evidence="1" id="KW-0472">Membrane</keyword>
<feature type="transmembrane region" description="Helical" evidence="1">
    <location>
        <begin position="12"/>
        <end position="32"/>
    </location>
</feature>
<keyword evidence="3" id="KW-1185">Reference proteome</keyword>
<sequence length="43" mass="4563">MMSNTIPELNHTAAVITFIGASLLVIGAAVRIKATSLDLKKPR</sequence>
<organism evidence="2 3">
    <name type="scientific">Candidatus Cohnella colombiensis</name>
    <dbReference type="NCBI Taxonomy" id="3121368"/>
    <lineage>
        <taxon>Bacteria</taxon>
        <taxon>Bacillati</taxon>
        <taxon>Bacillota</taxon>
        <taxon>Bacilli</taxon>
        <taxon>Bacillales</taxon>
        <taxon>Paenibacillaceae</taxon>
        <taxon>Cohnella</taxon>
    </lineage>
</organism>
<keyword evidence="1" id="KW-0812">Transmembrane</keyword>
<name>A0AA95JES0_9BACL</name>